<feature type="active site" evidence="7">
    <location>
        <position position="128"/>
    </location>
</feature>
<dbReference type="Proteomes" id="UP000019140">
    <property type="component" value="Unassembled WGS sequence"/>
</dbReference>
<dbReference type="InterPro" id="IPR047594">
    <property type="entry name" value="MoaC_bact/euk"/>
</dbReference>
<feature type="domain" description="Molybdopterin cofactor biosynthesis C (MoaC)" evidence="8">
    <location>
        <begin position="15"/>
        <end position="150"/>
    </location>
</feature>
<dbReference type="InterPro" id="IPR050105">
    <property type="entry name" value="MoCo_biosynth_MoaA/MoaC"/>
</dbReference>
<feature type="binding site" evidence="7">
    <location>
        <begin position="113"/>
        <end position="114"/>
    </location>
    <ligand>
        <name>substrate</name>
    </ligand>
</feature>
<sequence>MAEWTHLDAQGHARMVDVGGKDVTARRAVARAFVYMQAETLQAIAEQQVAKGDVIQVARIAGIMAAKQTSSLIPMCHPLSLTKVSVDLWTEAEMSRVRIEAEVRNIGQTGVEMEALTAATVAGLTVYDMCKSMDRGMRLADVELVYKSGGKSGEFVKD</sequence>
<dbReference type="InterPro" id="IPR002820">
    <property type="entry name" value="Mopterin_CF_biosynth-C_dom"/>
</dbReference>
<feature type="binding site" evidence="7">
    <location>
        <begin position="75"/>
        <end position="77"/>
    </location>
    <ligand>
        <name>substrate</name>
    </ligand>
</feature>
<name>W4M3W2_9BACT</name>
<evidence type="ECO:0000259" key="8">
    <source>
        <dbReference type="Pfam" id="PF01967"/>
    </source>
</evidence>
<dbReference type="EC" id="4.6.1.17" evidence="3 7"/>
<keyword evidence="10" id="KW-1185">Reference proteome</keyword>
<evidence type="ECO:0000313" key="10">
    <source>
        <dbReference type="Proteomes" id="UP000019140"/>
    </source>
</evidence>
<comment type="pathway">
    <text evidence="2 7">Cofactor biosynthesis; molybdopterin biosynthesis.</text>
</comment>
<evidence type="ECO:0000256" key="3">
    <source>
        <dbReference type="ARBA" id="ARBA00012575"/>
    </source>
</evidence>
<evidence type="ECO:0000256" key="7">
    <source>
        <dbReference type="HAMAP-Rule" id="MF_01224"/>
    </source>
</evidence>
<evidence type="ECO:0000256" key="5">
    <source>
        <dbReference type="ARBA" id="ARBA00023239"/>
    </source>
</evidence>
<dbReference type="Pfam" id="PF01967">
    <property type="entry name" value="MoaC"/>
    <property type="match status" value="1"/>
</dbReference>
<dbReference type="HOGENOM" id="CLU_074693_1_1_7"/>
<dbReference type="Gene3D" id="3.30.70.640">
    <property type="entry name" value="Molybdopterin cofactor biosynthesis C (MoaC) domain"/>
    <property type="match status" value="1"/>
</dbReference>
<reference evidence="9 10" key="1">
    <citation type="journal article" date="2014" name="Nature">
        <title>An environmental bacterial taxon with a large and distinct metabolic repertoire.</title>
        <authorList>
            <person name="Wilson M.C."/>
            <person name="Mori T."/>
            <person name="Ruckert C."/>
            <person name="Uria A.R."/>
            <person name="Helf M.J."/>
            <person name="Takada K."/>
            <person name="Gernert C."/>
            <person name="Steffens U.A."/>
            <person name="Heycke N."/>
            <person name="Schmitt S."/>
            <person name="Rinke C."/>
            <person name="Helfrich E.J."/>
            <person name="Brachmann A.O."/>
            <person name="Gurgui C."/>
            <person name="Wakimoto T."/>
            <person name="Kracht M."/>
            <person name="Crusemann M."/>
            <person name="Hentschel U."/>
            <person name="Abe I."/>
            <person name="Matsunaga S."/>
            <person name="Kalinowski J."/>
            <person name="Takeyama H."/>
            <person name="Piel J."/>
        </authorList>
    </citation>
    <scope>NUCLEOTIDE SEQUENCE [LARGE SCALE GENOMIC DNA]</scope>
    <source>
        <strain evidence="10">TSY2</strain>
    </source>
</reference>
<evidence type="ECO:0000256" key="4">
    <source>
        <dbReference type="ARBA" id="ARBA00023150"/>
    </source>
</evidence>
<evidence type="ECO:0000256" key="1">
    <source>
        <dbReference type="ARBA" id="ARBA00001637"/>
    </source>
</evidence>
<accession>W4M3W2</accession>
<dbReference type="PATRIC" id="fig|1429439.4.peg.5016"/>
<dbReference type="CDD" id="cd01420">
    <property type="entry name" value="MoaC_PE"/>
    <property type="match status" value="1"/>
</dbReference>
<protein>
    <recommendedName>
        <fullName evidence="3 7">Cyclic pyranopterin monophosphate synthase</fullName>
        <ecNumber evidence="3 7">4.6.1.17</ecNumber>
    </recommendedName>
    <alternativeName>
        <fullName evidence="7">Molybdenum cofactor biosynthesis protein C</fullName>
    </alternativeName>
</protein>
<dbReference type="EMBL" id="AZHX01001250">
    <property type="protein sequence ID" value="ETX04302.1"/>
    <property type="molecule type" value="Genomic_DNA"/>
</dbReference>
<comment type="similarity">
    <text evidence="7">Belongs to the MoaC family.</text>
</comment>
<dbReference type="InterPro" id="IPR023045">
    <property type="entry name" value="MoaC"/>
</dbReference>
<dbReference type="GO" id="GO:0061799">
    <property type="term" value="F:cyclic pyranopterin monophosphate synthase activity"/>
    <property type="evidence" value="ECO:0007669"/>
    <property type="project" value="UniProtKB-UniRule"/>
</dbReference>
<dbReference type="SUPFAM" id="SSF55040">
    <property type="entry name" value="Molybdenum cofactor biosynthesis protein C, MoaC"/>
    <property type="match status" value="1"/>
</dbReference>
<dbReference type="NCBIfam" id="TIGR00581">
    <property type="entry name" value="moaC"/>
    <property type="match status" value="1"/>
</dbReference>
<organism evidence="9 10">
    <name type="scientific">Candidatus Entotheonella gemina</name>
    <dbReference type="NCBI Taxonomy" id="1429439"/>
    <lineage>
        <taxon>Bacteria</taxon>
        <taxon>Pseudomonadati</taxon>
        <taxon>Nitrospinota/Tectimicrobiota group</taxon>
        <taxon>Candidatus Tectimicrobiota</taxon>
        <taxon>Candidatus Entotheonellia</taxon>
        <taxon>Candidatus Entotheonellales</taxon>
        <taxon>Candidatus Entotheonellaceae</taxon>
        <taxon>Candidatus Entotheonella</taxon>
    </lineage>
</organism>
<comment type="function">
    <text evidence="6 7">Catalyzes the conversion of (8S)-3',8-cyclo-7,8-dihydroguanosine 5'-triphosphate to cyclic pyranopterin monophosphate (cPMP).</text>
</comment>
<dbReference type="AlphaFoldDB" id="W4M3W2"/>
<evidence type="ECO:0000256" key="2">
    <source>
        <dbReference type="ARBA" id="ARBA00005046"/>
    </source>
</evidence>
<gene>
    <name evidence="7" type="primary">moaC</name>
    <name evidence="9" type="ORF">ETSY2_29555</name>
</gene>
<dbReference type="PANTHER" id="PTHR22960">
    <property type="entry name" value="MOLYBDOPTERIN COFACTOR SYNTHESIS PROTEIN A"/>
    <property type="match status" value="1"/>
</dbReference>
<dbReference type="PANTHER" id="PTHR22960:SF29">
    <property type="entry name" value="CYCLIC PYRANOPTERIN MONOPHOSPHATE SYNTHASE"/>
    <property type="match status" value="1"/>
</dbReference>
<dbReference type="UniPathway" id="UPA00344"/>
<evidence type="ECO:0000313" key="9">
    <source>
        <dbReference type="EMBL" id="ETX04302.1"/>
    </source>
</evidence>
<keyword evidence="5 7" id="KW-0456">Lyase</keyword>
<dbReference type="GO" id="GO:0006777">
    <property type="term" value="P:Mo-molybdopterin cofactor biosynthetic process"/>
    <property type="evidence" value="ECO:0007669"/>
    <property type="project" value="UniProtKB-UniRule"/>
</dbReference>
<keyword evidence="4 7" id="KW-0501">Molybdenum cofactor biosynthesis</keyword>
<evidence type="ECO:0000256" key="6">
    <source>
        <dbReference type="ARBA" id="ARBA00055087"/>
    </source>
</evidence>
<comment type="subunit">
    <text evidence="7">Homohexamer; trimer of dimers.</text>
</comment>
<comment type="caution">
    <text evidence="9">The sequence shown here is derived from an EMBL/GenBank/DDBJ whole genome shotgun (WGS) entry which is preliminary data.</text>
</comment>
<dbReference type="InterPro" id="IPR036522">
    <property type="entry name" value="MoaC_sf"/>
</dbReference>
<proteinExistence type="inferred from homology"/>
<comment type="catalytic activity">
    <reaction evidence="1 7">
        <text>(8S)-3',8-cyclo-7,8-dihydroguanosine 5'-triphosphate = cyclic pyranopterin phosphate + diphosphate</text>
        <dbReference type="Rhea" id="RHEA:49580"/>
        <dbReference type="ChEBI" id="CHEBI:33019"/>
        <dbReference type="ChEBI" id="CHEBI:59648"/>
        <dbReference type="ChEBI" id="CHEBI:131766"/>
        <dbReference type="EC" id="4.6.1.17"/>
    </reaction>
</comment>
<dbReference type="NCBIfam" id="NF006870">
    <property type="entry name" value="PRK09364.1"/>
    <property type="match status" value="1"/>
</dbReference>
<dbReference type="HAMAP" id="MF_01224_B">
    <property type="entry name" value="MoaC_B"/>
    <property type="match status" value="1"/>
</dbReference>